<dbReference type="EMBL" id="JABBWK010000136">
    <property type="protein sequence ID" value="KAG1890614.1"/>
    <property type="molecule type" value="Genomic_DNA"/>
</dbReference>
<feature type="compositionally biased region" description="Low complexity" evidence="1">
    <location>
        <begin position="185"/>
        <end position="197"/>
    </location>
</feature>
<evidence type="ECO:0000259" key="2">
    <source>
        <dbReference type="Pfam" id="PF12776"/>
    </source>
</evidence>
<dbReference type="GeneID" id="64662869"/>
<organism evidence="3 4">
    <name type="scientific">Suillus fuscotomentosus</name>
    <dbReference type="NCBI Taxonomy" id="1912939"/>
    <lineage>
        <taxon>Eukaryota</taxon>
        <taxon>Fungi</taxon>
        <taxon>Dikarya</taxon>
        <taxon>Basidiomycota</taxon>
        <taxon>Agaricomycotina</taxon>
        <taxon>Agaricomycetes</taxon>
        <taxon>Agaricomycetidae</taxon>
        <taxon>Boletales</taxon>
        <taxon>Suillineae</taxon>
        <taxon>Suillaceae</taxon>
        <taxon>Suillus</taxon>
    </lineage>
</organism>
<feature type="region of interest" description="Disordered" evidence="1">
    <location>
        <begin position="1"/>
        <end position="27"/>
    </location>
</feature>
<dbReference type="PANTHER" id="PTHR46929:SF3">
    <property type="entry name" value="MYB_SANT-LIKE DOMAIN-CONTAINING PROTEIN"/>
    <property type="match status" value="1"/>
</dbReference>
<comment type="caution">
    <text evidence="3">The sequence shown here is derived from an EMBL/GenBank/DDBJ whole genome shotgun (WGS) entry which is preliminary data.</text>
</comment>
<dbReference type="InterPro" id="IPR024752">
    <property type="entry name" value="Myb/SANT-like_dom"/>
</dbReference>
<feature type="compositionally biased region" description="Polar residues" evidence="1">
    <location>
        <begin position="1"/>
        <end position="24"/>
    </location>
</feature>
<feature type="domain" description="Myb/SANT-like" evidence="2">
    <location>
        <begin position="36"/>
        <end position="135"/>
    </location>
</feature>
<evidence type="ECO:0000256" key="1">
    <source>
        <dbReference type="SAM" id="MobiDB-lite"/>
    </source>
</evidence>
<evidence type="ECO:0000313" key="3">
    <source>
        <dbReference type="EMBL" id="KAG1890614.1"/>
    </source>
</evidence>
<reference evidence="3" key="1">
    <citation type="journal article" date="2020" name="New Phytol.">
        <title>Comparative genomics reveals dynamic genome evolution in host specialist ectomycorrhizal fungi.</title>
        <authorList>
            <person name="Lofgren L.A."/>
            <person name="Nguyen N.H."/>
            <person name="Vilgalys R."/>
            <person name="Ruytinx J."/>
            <person name="Liao H.L."/>
            <person name="Branco S."/>
            <person name="Kuo A."/>
            <person name="LaButti K."/>
            <person name="Lipzen A."/>
            <person name="Andreopoulos W."/>
            <person name="Pangilinan J."/>
            <person name="Riley R."/>
            <person name="Hundley H."/>
            <person name="Na H."/>
            <person name="Barry K."/>
            <person name="Grigoriev I.V."/>
            <person name="Stajich J.E."/>
            <person name="Kennedy P.G."/>
        </authorList>
    </citation>
    <scope>NUCLEOTIDE SEQUENCE</scope>
    <source>
        <strain evidence="3">FC203</strain>
    </source>
</reference>
<dbReference type="PANTHER" id="PTHR46929">
    <property type="entry name" value="EXPRESSED PROTEIN"/>
    <property type="match status" value="1"/>
</dbReference>
<evidence type="ECO:0000313" key="4">
    <source>
        <dbReference type="Proteomes" id="UP001195769"/>
    </source>
</evidence>
<dbReference type="AlphaFoldDB" id="A0AAD4HE98"/>
<keyword evidence="4" id="KW-1185">Reference proteome</keyword>
<dbReference type="RefSeq" id="XP_041217880.1">
    <property type="nucleotide sequence ID" value="XM_041368571.1"/>
</dbReference>
<proteinExistence type="predicted"/>
<accession>A0AAD4HE98</accession>
<feature type="compositionally biased region" description="Polar residues" evidence="1">
    <location>
        <begin position="207"/>
        <end position="216"/>
    </location>
</feature>
<feature type="region of interest" description="Disordered" evidence="1">
    <location>
        <begin position="171"/>
        <end position="235"/>
    </location>
</feature>
<sequence length="314" mass="34088">MSLSDTSVESTHSRRSQGSANIQGSMLERTRKIPSHWTIDEERALIDYLSSNKSGAGDGLTFKMTTFQGAAEHIKKTFTHQHGGEKTADSCKTKWGNLKSAYGVVVNIKKTSGFSWSDEHGAGITDEHGDTWDRYAKGHPGAAPYKTKGFPHFSTLDQMIPQELISAKGKYTTHQPKARTQAVAGPSPSESSSSAMGPPGGYWPLLPQSSTPTATSGMEPAHRHALPPPSTPTSVETHASHGVIWRVTLGVHSTNLQHHSVCYPQVFHYEAQLSHAMRAIPALHDVYACTRVPALEHPIVPAIQKHPSTVHQAL</sequence>
<name>A0AAD4HE98_9AGAM</name>
<gene>
    <name evidence="3" type="ORF">F5891DRAFT_1197953</name>
</gene>
<protein>
    <recommendedName>
        <fullName evidence="2">Myb/SANT-like domain-containing protein</fullName>
    </recommendedName>
</protein>
<dbReference type="Proteomes" id="UP001195769">
    <property type="component" value="Unassembled WGS sequence"/>
</dbReference>
<dbReference type="Pfam" id="PF12776">
    <property type="entry name" value="Myb_DNA-bind_3"/>
    <property type="match status" value="1"/>
</dbReference>